<comment type="caution">
    <text evidence="3">The sequence shown here is derived from an EMBL/GenBank/DDBJ whole genome shotgun (WGS) entry which is preliminary data.</text>
</comment>
<feature type="compositionally biased region" description="Polar residues" evidence="2">
    <location>
        <begin position="284"/>
        <end position="293"/>
    </location>
</feature>
<feature type="compositionally biased region" description="Basic and acidic residues" evidence="2">
    <location>
        <begin position="1"/>
        <end position="12"/>
    </location>
</feature>
<feature type="region of interest" description="Disordered" evidence="2">
    <location>
        <begin position="1"/>
        <end position="64"/>
    </location>
</feature>
<organism evidence="3 4">
    <name type="scientific">Fusarium gaditjirri</name>
    <dbReference type="NCBI Taxonomy" id="282569"/>
    <lineage>
        <taxon>Eukaryota</taxon>
        <taxon>Fungi</taxon>
        <taxon>Dikarya</taxon>
        <taxon>Ascomycota</taxon>
        <taxon>Pezizomycotina</taxon>
        <taxon>Sordariomycetes</taxon>
        <taxon>Hypocreomycetidae</taxon>
        <taxon>Hypocreales</taxon>
        <taxon>Nectriaceae</taxon>
        <taxon>Fusarium</taxon>
        <taxon>Fusarium nisikadoi species complex</taxon>
    </lineage>
</organism>
<name>A0A8H4TEX4_9HYPO</name>
<sequence>MPKSKRDKEKDKNKKKNKKMNENGEQQGESSKDAAASPQGGTPTTIEQAQTTPDMNSPPYSRYPPSVLPPAGVLKHRAMVFYQLTQNHITLEDQARNICEVFVTTPNDSKKAAVKSICTFFGKEPGDRVRLVFDGSEQDRDENIRTSIREGRQSGRITDDDIRNLVTEQVVPIEGTGPYREPLLQFFKLYLSECNVPFVYTGSVSDGSAPGSGVRSYMAKKVPGEIIEVNESPNTYKTTHADKEDSQAGSMVGNAVDKSGKSAEGEVEVEVGESDRPEQPILEDTNSTNTNGGESEAHKTVDDTSPVSSVPSKEKADEGGDDISPVSDVASKGDESQAQIKFDDGSPVNDVASEEKADERGDDRSPMSGEPSEGKIDEGDSHSSRTTETLQSDDFVAQDTEPDRLVEDESYGNPSRSDTINEWDYDAQDLQILTSCDMAAEQSEYYKGRASSIIRQCDEMAQIVTVLRRLVKQKLETEEQISYYQEKLEDIQDAIREAWKRPHAG</sequence>
<evidence type="ECO:0000313" key="4">
    <source>
        <dbReference type="Proteomes" id="UP000604273"/>
    </source>
</evidence>
<evidence type="ECO:0000256" key="1">
    <source>
        <dbReference type="SAM" id="Coils"/>
    </source>
</evidence>
<proteinExistence type="predicted"/>
<gene>
    <name evidence="3" type="ORF">FGADI_3665</name>
</gene>
<feature type="compositionally biased region" description="Basic and acidic residues" evidence="2">
    <location>
        <begin position="353"/>
        <end position="365"/>
    </location>
</feature>
<feature type="compositionally biased region" description="Basic and acidic residues" evidence="2">
    <location>
        <begin position="372"/>
        <end position="385"/>
    </location>
</feature>
<feature type="coiled-coil region" evidence="1">
    <location>
        <begin position="467"/>
        <end position="494"/>
    </location>
</feature>
<dbReference type="EMBL" id="JABFAI010000081">
    <property type="protein sequence ID" value="KAF4956676.1"/>
    <property type="molecule type" value="Genomic_DNA"/>
</dbReference>
<dbReference type="OrthoDB" id="5099851at2759"/>
<dbReference type="AlphaFoldDB" id="A0A8H4TEX4"/>
<dbReference type="Proteomes" id="UP000604273">
    <property type="component" value="Unassembled WGS sequence"/>
</dbReference>
<keyword evidence="1" id="KW-0175">Coiled coil</keyword>
<feature type="region of interest" description="Disordered" evidence="2">
    <location>
        <begin position="230"/>
        <end position="420"/>
    </location>
</feature>
<keyword evidence="4" id="KW-1185">Reference proteome</keyword>
<feature type="compositionally biased region" description="Polar residues" evidence="2">
    <location>
        <begin position="39"/>
        <end position="59"/>
    </location>
</feature>
<evidence type="ECO:0000313" key="3">
    <source>
        <dbReference type="EMBL" id="KAF4956676.1"/>
    </source>
</evidence>
<reference evidence="3" key="1">
    <citation type="journal article" date="2020" name="BMC Genomics">
        <title>Correction to: Identification and distribution of gene clusters required for synthesis of sphingolipid metabolism inhibitors in diverse species of the filamentous fungus Fusarium.</title>
        <authorList>
            <person name="Kim H.S."/>
            <person name="Lohmar J.M."/>
            <person name="Busman M."/>
            <person name="Brown D.W."/>
            <person name="Naumann T.A."/>
            <person name="Divon H.H."/>
            <person name="Lysoe E."/>
            <person name="Uhlig S."/>
            <person name="Proctor R.H."/>
        </authorList>
    </citation>
    <scope>NUCLEOTIDE SEQUENCE</scope>
    <source>
        <strain evidence="3">NRRL 45417</strain>
    </source>
</reference>
<evidence type="ECO:0000256" key="2">
    <source>
        <dbReference type="SAM" id="MobiDB-lite"/>
    </source>
</evidence>
<reference evidence="3" key="2">
    <citation type="submission" date="2020-05" db="EMBL/GenBank/DDBJ databases">
        <authorList>
            <person name="Kim H.-S."/>
            <person name="Proctor R.H."/>
            <person name="Brown D.W."/>
        </authorList>
    </citation>
    <scope>NUCLEOTIDE SEQUENCE</scope>
    <source>
        <strain evidence="3">NRRL 45417</strain>
    </source>
</reference>
<accession>A0A8H4TEX4</accession>
<protein>
    <submittedName>
        <fullName evidence="3">Uncharacterized protein</fullName>
    </submittedName>
</protein>